<reference evidence="2 3" key="1">
    <citation type="submission" date="2009-02" db="EMBL/GenBank/DDBJ databases">
        <title>Sequencing of the draft genome and assembly of Dethiobacter alkaliphilus AHT 1.</title>
        <authorList>
            <consortium name="US DOE Joint Genome Institute (JGI-PGF)"/>
            <person name="Lucas S."/>
            <person name="Copeland A."/>
            <person name="Lapidus A."/>
            <person name="Glavina del Rio T."/>
            <person name="Dalin E."/>
            <person name="Tice H."/>
            <person name="Bruce D."/>
            <person name="Goodwin L."/>
            <person name="Pitluck S."/>
            <person name="Larimer F."/>
            <person name="Land M.L."/>
            <person name="Hauser L."/>
            <person name="Muyzer G."/>
        </authorList>
    </citation>
    <scope>NUCLEOTIDE SEQUENCE [LARGE SCALE GENOMIC DNA]</scope>
    <source>
        <strain evidence="2 3">AHT 1</strain>
    </source>
</reference>
<comment type="caution">
    <text evidence="2">The sequence shown here is derived from an EMBL/GenBank/DDBJ whole genome shotgun (WGS) entry which is preliminary data.</text>
</comment>
<feature type="transmembrane region" description="Helical" evidence="1">
    <location>
        <begin position="40"/>
        <end position="61"/>
    </location>
</feature>
<dbReference type="Pfam" id="PF09512">
    <property type="entry name" value="ThiW"/>
    <property type="match status" value="1"/>
</dbReference>
<evidence type="ECO:0000313" key="2">
    <source>
        <dbReference type="EMBL" id="EEG79027.1"/>
    </source>
</evidence>
<feature type="transmembrane region" description="Helical" evidence="1">
    <location>
        <begin position="94"/>
        <end position="113"/>
    </location>
</feature>
<keyword evidence="1" id="KW-0812">Transmembrane</keyword>
<evidence type="ECO:0000313" key="3">
    <source>
        <dbReference type="Proteomes" id="UP000006443"/>
    </source>
</evidence>
<dbReference type="STRING" id="555088.DealDRAFT_0301"/>
<feature type="transmembrane region" description="Helical" evidence="1">
    <location>
        <begin position="125"/>
        <end position="148"/>
    </location>
</feature>
<keyword evidence="3" id="KW-1185">Reference proteome</keyword>
<dbReference type="InterPro" id="IPR012652">
    <property type="entry name" value="ThiW"/>
</dbReference>
<keyword evidence="1" id="KW-0472">Membrane</keyword>
<dbReference type="EMBL" id="ACJM01000001">
    <property type="protein sequence ID" value="EEG79027.1"/>
    <property type="molecule type" value="Genomic_DNA"/>
</dbReference>
<dbReference type="Proteomes" id="UP000006443">
    <property type="component" value="Unassembled WGS sequence"/>
</dbReference>
<dbReference type="RefSeq" id="WP_008514180.1">
    <property type="nucleotide sequence ID" value="NZ_ACJM01000001.1"/>
</dbReference>
<feature type="transmembrane region" description="Helical" evidence="1">
    <location>
        <begin position="67"/>
        <end position="87"/>
    </location>
</feature>
<evidence type="ECO:0000256" key="1">
    <source>
        <dbReference type="SAM" id="Phobius"/>
    </source>
</evidence>
<dbReference type="PIRSF" id="PIRSF024534">
    <property type="entry name" value="ThiW"/>
    <property type="match status" value="1"/>
</dbReference>
<dbReference type="eggNOG" id="COG4732">
    <property type="taxonomic scope" value="Bacteria"/>
</dbReference>
<feature type="transmembrane region" description="Helical" evidence="1">
    <location>
        <begin position="6"/>
        <end position="28"/>
    </location>
</feature>
<sequence length="164" mass="16376">MSVKRLVAMGLLTAIGTLAGVFSIPVAGAMIFPVQHAINVLAAVLLGPGPAVLVAFAVALLRNLLGTGTVLAFPGGMIGAFVAGYAFRFFKRDYAAAVGEVFGTGILGALAAVPLARLVLGSEAIAFVFVIPFATSSLAGAVLGLVVLKGVAVAAPKQLGEEGK</sequence>
<organism evidence="2 3">
    <name type="scientific">Dethiobacter alkaliphilus AHT 1</name>
    <dbReference type="NCBI Taxonomy" id="555088"/>
    <lineage>
        <taxon>Bacteria</taxon>
        <taxon>Bacillati</taxon>
        <taxon>Bacillota</taxon>
        <taxon>Dethiobacteria</taxon>
        <taxon>Dethiobacterales</taxon>
        <taxon>Dethiobacteraceae</taxon>
        <taxon>Dethiobacter</taxon>
    </lineage>
</organism>
<dbReference type="NCBIfam" id="TIGR02359">
    <property type="entry name" value="thiW"/>
    <property type="match status" value="1"/>
</dbReference>
<keyword evidence="1" id="KW-1133">Transmembrane helix</keyword>
<gene>
    <name evidence="2" type="ORF">DealDRAFT_0301</name>
</gene>
<dbReference type="Gene3D" id="1.10.1760.20">
    <property type="match status" value="1"/>
</dbReference>
<protein>
    <submittedName>
        <fullName evidence="2">ThiW protein</fullName>
    </submittedName>
</protein>
<accession>C0GCU2</accession>
<proteinExistence type="predicted"/>
<name>C0GCU2_DETAL</name>
<dbReference type="AlphaFoldDB" id="C0GCU2"/>